<proteinExistence type="predicted"/>
<comment type="caution">
    <text evidence="1">The sequence shown here is derived from an EMBL/GenBank/DDBJ whole genome shotgun (WGS) entry which is preliminary data.</text>
</comment>
<feature type="non-terminal residue" evidence="1">
    <location>
        <position position="146"/>
    </location>
</feature>
<reference evidence="1" key="1">
    <citation type="submission" date="2021-06" db="EMBL/GenBank/DDBJ databases">
        <authorList>
            <person name="Kallberg Y."/>
            <person name="Tangrot J."/>
            <person name="Rosling A."/>
        </authorList>
    </citation>
    <scope>NUCLEOTIDE SEQUENCE</scope>
    <source>
        <strain evidence="1">MA461A</strain>
    </source>
</reference>
<accession>A0ACA9S8N9</accession>
<sequence length="146" mass="17608">MTENNEQRVILNVVGVKYETYRSTLTKYPETLLGVMFSSRNEELLHPTNENEYFFDRNGDAFRYIMSFYRTANITVNESELEEELDYFQIPSNINYIDYDLAQKKAAKFLNQFINLIESVIFENLCILERYIRIGFYKNDWNRNRF</sequence>
<dbReference type="Proteomes" id="UP000789920">
    <property type="component" value="Unassembled WGS sequence"/>
</dbReference>
<name>A0ACA9S8N9_9GLOM</name>
<organism evidence="1 2">
    <name type="scientific">Racocetra persica</name>
    <dbReference type="NCBI Taxonomy" id="160502"/>
    <lineage>
        <taxon>Eukaryota</taxon>
        <taxon>Fungi</taxon>
        <taxon>Fungi incertae sedis</taxon>
        <taxon>Mucoromycota</taxon>
        <taxon>Glomeromycotina</taxon>
        <taxon>Glomeromycetes</taxon>
        <taxon>Diversisporales</taxon>
        <taxon>Gigasporaceae</taxon>
        <taxon>Racocetra</taxon>
    </lineage>
</organism>
<evidence type="ECO:0000313" key="1">
    <source>
        <dbReference type="EMBL" id="CAG8827480.1"/>
    </source>
</evidence>
<evidence type="ECO:0000313" key="2">
    <source>
        <dbReference type="Proteomes" id="UP000789920"/>
    </source>
</evidence>
<keyword evidence="2" id="KW-1185">Reference proteome</keyword>
<gene>
    <name evidence="1" type="ORF">RPERSI_LOCUS26987</name>
</gene>
<dbReference type="EMBL" id="CAJVQC010093885">
    <property type="protein sequence ID" value="CAG8827480.1"/>
    <property type="molecule type" value="Genomic_DNA"/>
</dbReference>
<protein>
    <submittedName>
        <fullName evidence="1">14466_t:CDS:1</fullName>
    </submittedName>
</protein>